<evidence type="ECO:0000313" key="3">
    <source>
        <dbReference type="Proteomes" id="UP000249819"/>
    </source>
</evidence>
<keyword evidence="1" id="KW-0812">Transmembrane</keyword>
<organism evidence="2 3">
    <name type="scientific">Chitinophaga dinghuensis</name>
    <dbReference type="NCBI Taxonomy" id="1539050"/>
    <lineage>
        <taxon>Bacteria</taxon>
        <taxon>Pseudomonadati</taxon>
        <taxon>Bacteroidota</taxon>
        <taxon>Chitinophagia</taxon>
        <taxon>Chitinophagales</taxon>
        <taxon>Chitinophagaceae</taxon>
        <taxon>Chitinophaga</taxon>
    </lineage>
</organism>
<name>A0A327VW78_9BACT</name>
<proteinExistence type="predicted"/>
<keyword evidence="1" id="KW-1133">Transmembrane helix</keyword>
<accession>A0A327VW78</accession>
<dbReference type="EMBL" id="QLMA01000005">
    <property type="protein sequence ID" value="RAJ80261.1"/>
    <property type="molecule type" value="Genomic_DNA"/>
</dbReference>
<dbReference type="AlphaFoldDB" id="A0A327VW78"/>
<sequence length="62" mass="6855">MKYLISLFTIVVGVLLLLDLFFCVIAHGSGHRIPPKTDYTIALVGIGLLAMLGVLLRMKRKN</sequence>
<evidence type="ECO:0000313" key="2">
    <source>
        <dbReference type="EMBL" id="RAJ80261.1"/>
    </source>
</evidence>
<feature type="transmembrane region" description="Helical" evidence="1">
    <location>
        <begin position="39"/>
        <end position="56"/>
    </location>
</feature>
<feature type="transmembrane region" description="Helical" evidence="1">
    <location>
        <begin position="7"/>
        <end position="27"/>
    </location>
</feature>
<dbReference type="NCBIfam" id="TIGR01167">
    <property type="entry name" value="LPXTG_anchor"/>
    <property type="match status" value="1"/>
</dbReference>
<dbReference type="RefSeq" id="WP_111593266.1">
    <property type="nucleotide sequence ID" value="NZ_QLMA01000005.1"/>
</dbReference>
<dbReference type="Proteomes" id="UP000249819">
    <property type="component" value="Unassembled WGS sequence"/>
</dbReference>
<protein>
    <submittedName>
        <fullName evidence="2">LPXTG-motif cell wall-anchored protein</fullName>
    </submittedName>
</protein>
<reference evidence="2 3" key="1">
    <citation type="submission" date="2018-06" db="EMBL/GenBank/DDBJ databases">
        <title>Genomic Encyclopedia of Archaeal and Bacterial Type Strains, Phase II (KMG-II): from individual species to whole genera.</title>
        <authorList>
            <person name="Goeker M."/>
        </authorList>
    </citation>
    <scope>NUCLEOTIDE SEQUENCE [LARGE SCALE GENOMIC DNA]</scope>
    <source>
        <strain evidence="2 3">DSM 29821</strain>
    </source>
</reference>
<gene>
    <name evidence="2" type="ORF">CLV59_105369</name>
</gene>
<keyword evidence="1" id="KW-0472">Membrane</keyword>
<evidence type="ECO:0000256" key="1">
    <source>
        <dbReference type="SAM" id="Phobius"/>
    </source>
</evidence>
<keyword evidence="3" id="KW-1185">Reference proteome</keyword>
<comment type="caution">
    <text evidence="2">The sequence shown here is derived from an EMBL/GenBank/DDBJ whole genome shotgun (WGS) entry which is preliminary data.</text>
</comment>